<dbReference type="EMBL" id="JADINF010000048">
    <property type="protein sequence ID" value="MBO8423771.1"/>
    <property type="molecule type" value="Genomic_DNA"/>
</dbReference>
<organism evidence="2 3">
    <name type="scientific">Candidatus Stercoripulliclostridium pullicola</name>
    <dbReference type="NCBI Taxonomy" id="2840953"/>
    <lineage>
        <taxon>Bacteria</taxon>
        <taxon>Bacillati</taxon>
        <taxon>Bacillota</taxon>
        <taxon>Clostridia</taxon>
        <taxon>Eubacteriales</taxon>
        <taxon>Candidatus Stercoripulliclostridium</taxon>
    </lineage>
</organism>
<protein>
    <submittedName>
        <fullName evidence="2">Uncharacterized protein</fullName>
    </submittedName>
</protein>
<keyword evidence="1" id="KW-0472">Membrane</keyword>
<sequence length="198" mass="21377">MKTLFKNGFIIDGSGEKGFYGDVLVEGENVRVNLAVMQYFSGNTAISVFESMTECDGYKAFADEPYKAFYTTGTARATVSVNADGSIAFYRDGVKVLEYGADTEFDYALTNVGEFAQKLIEELRAGTLRMCIDVENVVIAAPITDGVIPKYTVTAERSNEEAKYIQYALTGVAATLLLIAVALAAGAAIAAIKRKRRG</sequence>
<gene>
    <name evidence="2" type="ORF">IAB16_01925</name>
</gene>
<dbReference type="AlphaFoldDB" id="A0A940DG58"/>
<name>A0A940DG58_9FIRM</name>
<comment type="caution">
    <text evidence="2">The sequence shown here is derived from an EMBL/GenBank/DDBJ whole genome shotgun (WGS) entry which is preliminary data.</text>
</comment>
<accession>A0A940DG58</accession>
<reference evidence="2" key="2">
    <citation type="journal article" date="2021" name="PeerJ">
        <title>Extensive microbial diversity within the chicken gut microbiome revealed by metagenomics and culture.</title>
        <authorList>
            <person name="Gilroy R."/>
            <person name="Ravi A."/>
            <person name="Getino M."/>
            <person name="Pursley I."/>
            <person name="Horton D.L."/>
            <person name="Alikhan N.F."/>
            <person name="Baker D."/>
            <person name="Gharbi K."/>
            <person name="Hall N."/>
            <person name="Watson M."/>
            <person name="Adriaenssens E.M."/>
            <person name="Foster-Nyarko E."/>
            <person name="Jarju S."/>
            <person name="Secka A."/>
            <person name="Antonio M."/>
            <person name="Oren A."/>
            <person name="Chaudhuri R.R."/>
            <person name="La Ragione R."/>
            <person name="Hildebrand F."/>
            <person name="Pallen M.J."/>
        </authorList>
    </citation>
    <scope>NUCLEOTIDE SEQUENCE</scope>
    <source>
        <strain evidence="2">517</strain>
    </source>
</reference>
<evidence type="ECO:0000313" key="3">
    <source>
        <dbReference type="Proteomes" id="UP000727857"/>
    </source>
</evidence>
<keyword evidence="1" id="KW-0812">Transmembrane</keyword>
<evidence type="ECO:0000256" key="1">
    <source>
        <dbReference type="SAM" id="Phobius"/>
    </source>
</evidence>
<dbReference type="Proteomes" id="UP000727857">
    <property type="component" value="Unassembled WGS sequence"/>
</dbReference>
<reference evidence="2" key="1">
    <citation type="submission" date="2020-10" db="EMBL/GenBank/DDBJ databases">
        <authorList>
            <person name="Gilroy R."/>
        </authorList>
    </citation>
    <scope>NUCLEOTIDE SEQUENCE</scope>
    <source>
        <strain evidence="2">517</strain>
    </source>
</reference>
<feature type="transmembrane region" description="Helical" evidence="1">
    <location>
        <begin position="167"/>
        <end position="192"/>
    </location>
</feature>
<evidence type="ECO:0000313" key="2">
    <source>
        <dbReference type="EMBL" id="MBO8423771.1"/>
    </source>
</evidence>
<keyword evidence="1" id="KW-1133">Transmembrane helix</keyword>
<proteinExistence type="predicted"/>